<dbReference type="GO" id="GO:0016887">
    <property type="term" value="F:ATP hydrolysis activity"/>
    <property type="evidence" value="ECO:0007669"/>
    <property type="project" value="InterPro"/>
</dbReference>
<dbReference type="PANTHER" id="PTHR42794:SF1">
    <property type="entry name" value="HEMIN IMPORT ATP-BINDING PROTEIN HMUV"/>
    <property type="match status" value="1"/>
</dbReference>
<evidence type="ECO:0000256" key="2">
    <source>
        <dbReference type="ARBA" id="ARBA00022741"/>
    </source>
</evidence>
<evidence type="ECO:0000256" key="4">
    <source>
        <dbReference type="ARBA" id="ARBA00022967"/>
    </source>
</evidence>
<feature type="domain" description="ABC transporter" evidence="6">
    <location>
        <begin position="2"/>
        <end position="238"/>
    </location>
</feature>
<keyword evidence="4" id="KW-1278">Translocase</keyword>
<proteinExistence type="predicted"/>
<evidence type="ECO:0000256" key="1">
    <source>
        <dbReference type="ARBA" id="ARBA00022448"/>
    </source>
</evidence>
<evidence type="ECO:0000313" key="7">
    <source>
        <dbReference type="EMBL" id="HIW86675.1"/>
    </source>
</evidence>
<dbReference type="PROSITE" id="PS00211">
    <property type="entry name" value="ABC_TRANSPORTER_1"/>
    <property type="match status" value="1"/>
</dbReference>
<sequence>MIEVSHLNYTAGKRKILSDISFHMKNRGFYGIVGNNGSGKTTLVRFLSGIINVPDNTIRIMGRDINSYSHKTLARHIALVPQHTGLMFDFSAHQIVLMGRMPYQKPLHADSEQDLETVRDCMTKTNTWHLRDMNVNNLSGGEFQRVIIARALAQQTPILFLDEAVSNLDIHHQIEIMDLLKRINAESETCIVMILHDLNLAMQYCDELLALKEGSLEAFGPTEEILTEENIGRIFDVKASLVRYGSEDKRHIIISRL</sequence>
<keyword evidence="2" id="KW-0547">Nucleotide-binding</keyword>
<evidence type="ECO:0000256" key="5">
    <source>
        <dbReference type="ARBA" id="ARBA00037066"/>
    </source>
</evidence>
<dbReference type="InterPro" id="IPR003439">
    <property type="entry name" value="ABC_transporter-like_ATP-bd"/>
</dbReference>
<dbReference type="SUPFAM" id="SSF52540">
    <property type="entry name" value="P-loop containing nucleoside triphosphate hydrolases"/>
    <property type="match status" value="1"/>
</dbReference>
<evidence type="ECO:0000256" key="3">
    <source>
        <dbReference type="ARBA" id="ARBA00022840"/>
    </source>
</evidence>
<gene>
    <name evidence="7" type="ORF">IAC47_00150</name>
</gene>
<evidence type="ECO:0000259" key="6">
    <source>
        <dbReference type="PROSITE" id="PS50893"/>
    </source>
</evidence>
<reference evidence="7" key="2">
    <citation type="submission" date="2021-04" db="EMBL/GenBank/DDBJ databases">
        <authorList>
            <person name="Gilroy R."/>
        </authorList>
    </citation>
    <scope>NUCLEOTIDE SEQUENCE</scope>
    <source>
        <strain evidence="7">Gambia16-930</strain>
    </source>
</reference>
<dbReference type="SMART" id="SM00382">
    <property type="entry name" value="AAA"/>
    <property type="match status" value="1"/>
</dbReference>
<dbReference type="PROSITE" id="PS50893">
    <property type="entry name" value="ABC_TRANSPORTER_2"/>
    <property type="match status" value="1"/>
</dbReference>
<keyword evidence="3 7" id="KW-0067">ATP-binding</keyword>
<dbReference type="PANTHER" id="PTHR42794">
    <property type="entry name" value="HEMIN IMPORT ATP-BINDING PROTEIN HMUV"/>
    <property type="match status" value="1"/>
</dbReference>
<dbReference type="Gene3D" id="3.40.50.300">
    <property type="entry name" value="P-loop containing nucleotide triphosphate hydrolases"/>
    <property type="match status" value="1"/>
</dbReference>
<accession>A0A9D1RFU4</accession>
<dbReference type="Proteomes" id="UP000824267">
    <property type="component" value="Unassembled WGS sequence"/>
</dbReference>
<evidence type="ECO:0000313" key="8">
    <source>
        <dbReference type="Proteomes" id="UP000824267"/>
    </source>
</evidence>
<reference evidence="7" key="1">
    <citation type="journal article" date="2021" name="PeerJ">
        <title>Extensive microbial diversity within the chicken gut microbiome revealed by metagenomics and culture.</title>
        <authorList>
            <person name="Gilroy R."/>
            <person name="Ravi A."/>
            <person name="Getino M."/>
            <person name="Pursley I."/>
            <person name="Horton D.L."/>
            <person name="Alikhan N.F."/>
            <person name="Baker D."/>
            <person name="Gharbi K."/>
            <person name="Hall N."/>
            <person name="Watson M."/>
            <person name="Adriaenssens E.M."/>
            <person name="Foster-Nyarko E."/>
            <person name="Jarju S."/>
            <person name="Secka A."/>
            <person name="Antonio M."/>
            <person name="Oren A."/>
            <person name="Chaudhuri R.R."/>
            <person name="La Ragione R."/>
            <person name="Hildebrand F."/>
            <person name="Pallen M.J."/>
        </authorList>
    </citation>
    <scope>NUCLEOTIDE SEQUENCE</scope>
    <source>
        <strain evidence="7">Gambia16-930</strain>
    </source>
</reference>
<dbReference type="CDD" id="cd03214">
    <property type="entry name" value="ABC_Iron-Siderophores_B12_Hemin"/>
    <property type="match status" value="1"/>
</dbReference>
<name>A0A9D1RFU4_9BACT</name>
<dbReference type="AlphaFoldDB" id="A0A9D1RFU4"/>
<comment type="function">
    <text evidence="5">Part of the ABC transporter complex HmuTUV involved in hemin import. Responsible for energy coupling to the transport system.</text>
</comment>
<protein>
    <submittedName>
        <fullName evidence="7">ABC transporter ATP-binding protein</fullName>
    </submittedName>
</protein>
<keyword evidence="1" id="KW-0813">Transport</keyword>
<dbReference type="GO" id="GO:0005524">
    <property type="term" value="F:ATP binding"/>
    <property type="evidence" value="ECO:0007669"/>
    <property type="project" value="UniProtKB-KW"/>
</dbReference>
<organism evidence="7 8">
    <name type="scientific">Candidatus Onthomorpha intestinigallinarum</name>
    <dbReference type="NCBI Taxonomy" id="2840880"/>
    <lineage>
        <taxon>Bacteria</taxon>
        <taxon>Pseudomonadati</taxon>
        <taxon>Bacteroidota</taxon>
        <taxon>Bacteroidia</taxon>
        <taxon>Bacteroidales</taxon>
        <taxon>Candidatus Onthomorpha</taxon>
    </lineage>
</organism>
<dbReference type="EMBL" id="DXGG01000006">
    <property type="protein sequence ID" value="HIW86675.1"/>
    <property type="molecule type" value="Genomic_DNA"/>
</dbReference>
<dbReference type="InterPro" id="IPR003593">
    <property type="entry name" value="AAA+_ATPase"/>
</dbReference>
<dbReference type="FunFam" id="3.40.50.300:FF:000134">
    <property type="entry name" value="Iron-enterobactin ABC transporter ATP-binding protein"/>
    <property type="match status" value="1"/>
</dbReference>
<comment type="caution">
    <text evidence="7">The sequence shown here is derived from an EMBL/GenBank/DDBJ whole genome shotgun (WGS) entry which is preliminary data.</text>
</comment>
<dbReference type="Pfam" id="PF00005">
    <property type="entry name" value="ABC_tran"/>
    <property type="match status" value="1"/>
</dbReference>
<dbReference type="InterPro" id="IPR017871">
    <property type="entry name" value="ABC_transporter-like_CS"/>
</dbReference>
<dbReference type="InterPro" id="IPR027417">
    <property type="entry name" value="P-loop_NTPase"/>
</dbReference>